<proteinExistence type="predicted"/>
<comment type="caution">
    <text evidence="2">The sequence shown here is derived from an EMBL/GenBank/DDBJ whole genome shotgun (WGS) entry which is preliminary data.</text>
</comment>
<protein>
    <submittedName>
        <fullName evidence="2">Uncharacterized protein</fullName>
    </submittedName>
</protein>
<dbReference type="RefSeq" id="WP_399594985.1">
    <property type="nucleotide sequence ID" value="NZ_JBITPR010000066.1"/>
</dbReference>
<evidence type="ECO:0000313" key="2">
    <source>
        <dbReference type="EMBL" id="MFI7876047.1"/>
    </source>
</evidence>
<feature type="transmembrane region" description="Helical" evidence="1">
    <location>
        <begin position="28"/>
        <end position="46"/>
    </location>
</feature>
<gene>
    <name evidence="2" type="ORF">AB4829_36325</name>
</gene>
<evidence type="ECO:0000313" key="3">
    <source>
        <dbReference type="Proteomes" id="UP001614264"/>
    </source>
</evidence>
<keyword evidence="1" id="KW-0472">Membrane</keyword>
<feature type="transmembrane region" description="Helical" evidence="1">
    <location>
        <begin position="180"/>
        <end position="197"/>
    </location>
</feature>
<keyword evidence="3" id="KW-1185">Reference proteome</keyword>
<keyword evidence="1" id="KW-0812">Transmembrane</keyword>
<dbReference type="EMBL" id="JBITPR010000066">
    <property type="protein sequence ID" value="MFI7876047.1"/>
    <property type="molecule type" value="Genomic_DNA"/>
</dbReference>
<evidence type="ECO:0000256" key="1">
    <source>
        <dbReference type="SAM" id="Phobius"/>
    </source>
</evidence>
<name>A0ABW8BLX1_9ACTN</name>
<feature type="transmembrane region" description="Helical" evidence="1">
    <location>
        <begin position="209"/>
        <end position="227"/>
    </location>
</feature>
<accession>A0ABW8BLX1</accession>
<keyword evidence="1" id="KW-1133">Transmembrane helix</keyword>
<dbReference type="SUPFAM" id="SSF55874">
    <property type="entry name" value="ATPase domain of HSP90 chaperone/DNA topoisomerase II/histidine kinase"/>
    <property type="match status" value="1"/>
</dbReference>
<dbReference type="Gene3D" id="3.30.565.10">
    <property type="entry name" value="Histidine kinase-like ATPase, C-terminal domain"/>
    <property type="match status" value="1"/>
</dbReference>
<reference evidence="2 3" key="1">
    <citation type="submission" date="2024-07" db="EMBL/GenBank/DDBJ databases">
        <title>Whole genome sequencing of Prodigiosin pigment-producing Streptomyces salinarius isolated from rhizosphere soil of Arachis hypogaea.</title>
        <authorList>
            <person name="Vidhya A."/>
            <person name="Ramya S."/>
        </authorList>
    </citation>
    <scope>NUCLEOTIDE SEQUENCE [LARGE SCALE GENOMIC DNA]</scope>
    <source>
        <strain evidence="2 3">VRMG2420</strain>
    </source>
</reference>
<feature type="transmembrane region" description="Helical" evidence="1">
    <location>
        <begin position="138"/>
        <end position="159"/>
    </location>
</feature>
<dbReference type="Proteomes" id="UP001614264">
    <property type="component" value="Unassembled WGS sequence"/>
</dbReference>
<organism evidence="2 3">
    <name type="scientific">Streptomyces salinarius</name>
    <dbReference type="NCBI Taxonomy" id="2762598"/>
    <lineage>
        <taxon>Bacteria</taxon>
        <taxon>Bacillati</taxon>
        <taxon>Actinomycetota</taxon>
        <taxon>Actinomycetes</taxon>
        <taxon>Kitasatosporales</taxon>
        <taxon>Streptomycetaceae</taxon>
        <taxon>Streptomyces</taxon>
    </lineage>
</organism>
<feature type="transmembrane region" description="Helical" evidence="1">
    <location>
        <begin position="53"/>
        <end position="71"/>
    </location>
</feature>
<dbReference type="InterPro" id="IPR036890">
    <property type="entry name" value="HATPase_C_sf"/>
</dbReference>
<sequence length="438" mass="47639">MFDKTLRDDEHIYSIARPFSLATGQSGAVWRMGMVTLAGLALVPAAPQHTTRIVLQLLVPLVGAALAWLHPQESRLVNLSMSAPSRLARLTGAQVLARTLTGAAGRTTINLAGAAEYTGLVSMVLLVSGPWPVPFPHWAWLTGMVLAVGFGWGIGRGVMLDSSWYRPDLKVAAFFRFTRTVFPLFLAAAALGVFLSAPSSLAVTDRQRWVPAALAACGFLTLYPLTLNYEETLRAGRSALGPMLAADRQRNGRRVHSMVKNPLRLLQKEMVPNLEVIGFHAQHYLQNLEYFLNDATRDIESGSGSLRGSLREIFEGVQDMFPSRDRDRISFDASSNVTDLQGNDYDLVRTVLLDLVTNAMKADAQAVRVRVTRQGTPAQLAVTVADDAPGVVVVSPRSSLESLQRLLRNLGAAGLHINDDLTDGKIVTASWLAERSTS</sequence>